<feature type="region of interest" description="Disordered" evidence="1">
    <location>
        <begin position="423"/>
        <end position="499"/>
    </location>
</feature>
<feature type="region of interest" description="Disordered" evidence="1">
    <location>
        <begin position="608"/>
        <end position="646"/>
    </location>
</feature>
<organism evidence="2 3">
    <name type="scientific">Chelydra serpentina</name>
    <name type="common">Snapping turtle</name>
    <name type="synonym">Testudo serpentina</name>
    <dbReference type="NCBI Taxonomy" id="8475"/>
    <lineage>
        <taxon>Eukaryota</taxon>
        <taxon>Metazoa</taxon>
        <taxon>Chordata</taxon>
        <taxon>Craniata</taxon>
        <taxon>Vertebrata</taxon>
        <taxon>Euteleostomi</taxon>
        <taxon>Archelosauria</taxon>
        <taxon>Testudinata</taxon>
        <taxon>Testudines</taxon>
        <taxon>Cryptodira</taxon>
        <taxon>Durocryptodira</taxon>
        <taxon>Americhelydia</taxon>
        <taxon>Chelydroidea</taxon>
        <taxon>Chelydridae</taxon>
        <taxon>Chelydra</taxon>
    </lineage>
</organism>
<feature type="compositionally biased region" description="Polar residues" evidence="1">
    <location>
        <begin position="512"/>
        <end position="534"/>
    </location>
</feature>
<dbReference type="Proteomes" id="UP000765507">
    <property type="component" value="Unassembled WGS sequence"/>
</dbReference>
<reference evidence="2 3" key="1">
    <citation type="journal article" date="2020" name="G3 (Bethesda)">
        <title>Draft Genome of the Common Snapping Turtle, Chelydra serpentina, a Model for Phenotypic Plasticity in Reptiles.</title>
        <authorList>
            <person name="Das D."/>
            <person name="Singh S.K."/>
            <person name="Bierstedt J."/>
            <person name="Erickson A."/>
            <person name="Galli G.L.J."/>
            <person name="Crossley D.A. 2nd"/>
            <person name="Rhen T."/>
        </authorList>
    </citation>
    <scope>NUCLEOTIDE SEQUENCE [LARGE SCALE GENOMIC DNA]</scope>
    <source>
        <strain evidence="2">KW</strain>
    </source>
</reference>
<keyword evidence="3" id="KW-1185">Reference proteome</keyword>
<evidence type="ECO:0000313" key="2">
    <source>
        <dbReference type="EMBL" id="KAG6930327.1"/>
    </source>
</evidence>
<dbReference type="EMBL" id="JAHGAV010000153">
    <property type="protein sequence ID" value="KAG6930327.1"/>
    <property type="molecule type" value="Genomic_DNA"/>
</dbReference>
<dbReference type="PANTHER" id="PTHR14583">
    <property type="entry name" value="UNCHARACTERIZED PROTEIN C19ORF57 FAMILY MEMBER"/>
    <property type="match status" value="1"/>
</dbReference>
<comment type="caution">
    <text evidence="2">The sequence shown here is derived from an EMBL/GenBank/DDBJ whole genome shotgun (WGS) entry which is preliminary data.</text>
</comment>
<dbReference type="OrthoDB" id="9940137at2759"/>
<feature type="compositionally biased region" description="Basic and acidic residues" evidence="1">
    <location>
        <begin position="97"/>
        <end position="107"/>
    </location>
</feature>
<feature type="compositionally biased region" description="Polar residues" evidence="1">
    <location>
        <begin position="484"/>
        <end position="497"/>
    </location>
</feature>
<dbReference type="Pfam" id="PF15710">
    <property type="entry name" value="Brme1"/>
    <property type="match status" value="2"/>
</dbReference>
<name>A0A8T1SNP0_CHESE</name>
<sequence length="962" mass="106393">RALLQDGFNNTANTFVWPICSNAMDGKSISWNYIYQAVKMNKRKKELSEGNNELNVSKAKRSLRENSQLTAENNFEIPVQPQSNDSKRKSKPTTAETKQEWEEKSQENTKALTVNLQTSSNDEGRNTTSEVKQLSQAKEFLSLPLSQNSAGKFVPVFAKPKKDLTETPERNDGEAAGFHAEQTLMMHKRQEILESNLQCTDSNLACESSEADMQEAKFPPESFQLMGTKVQEAGDMVISHCQKCTSEGLDVKTQNQHKIKNISNEAAMVGDSDQGTGIASNLQEDNCDKNTFVELVPLFPDTLCHEDADSHENRNLSLGSLECPIEKDVSCSTLTEHRISDRGKGNQNEDLLNSCFETVDQKKPTEEDEIAIKLGNFVNEEKETKNVHEEDIDLMDTSIKSKMESNLMKPHFLVDLNITTDKEKNNSCTRGRGAEQSSSDKGAEQNSPFKDGKAAEQNSLHSSGKIAEHSDLCSAGKIADRSSSKSSGKATQQSSPCISAEVVAEQRGNYKITEQSSPQSSGRVLDQKSLQSSGKVAEQGSPHNSGRVSEKISSDKDRDISGKDFLSSTQSIIVDLKMDVEVTESKSIQATETIGLFCLQTEGCDHSECSSSSLQPALYTGESDTGKEEAEKKSETSVGTRAESDPNASTLLIDNSFICENNQEDCITLEWWKENGSEKQSPFSIRDSRPNAFEVKQSTEIVPQAATQIPEAGIESSPLSFGLPLNVKNNEEMVICEKNKMNPLPMENCLSPIDVLEQLEREKVIINHKRETGANSGGWKSLSAADTGLPSSGALRDPSPVDQTCSTWEDALSLDLELLPDNPLQAVLEDNRVEFPRQQPFSVDSNCSPSIPESDLYPERERRGPKTPVPIINTSYPNKLQPRVEMMEGGCDPTKEEDATDVVCGLIIELSNLNRLIMNTHRDLESLKRLKYRKSKQSGRFIVHALKGATNTLYTVKKWKEI</sequence>
<evidence type="ECO:0000256" key="1">
    <source>
        <dbReference type="SAM" id="MobiDB-lite"/>
    </source>
</evidence>
<feature type="compositionally biased region" description="Polar residues" evidence="1">
    <location>
        <begin position="839"/>
        <end position="851"/>
    </location>
</feature>
<feature type="non-terminal residue" evidence="2">
    <location>
        <position position="962"/>
    </location>
</feature>
<proteinExistence type="predicted"/>
<feature type="compositionally biased region" description="Polar residues" evidence="1">
    <location>
        <begin position="435"/>
        <end position="448"/>
    </location>
</feature>
<dbReference type="GO" id="GO:1990918">
    <property type="term" value="P:double-strand break repair involved in meiotic recombination"/>
    <property type="evidence" value="ECO:0007669"/>
    <property type="project" value="InterPro"/>
</dbReference>
<evidence type="ECO:0000313" key="3">
    <source>
        <dbReference type="Proteomes" id="UP000765507"/>
    </source>
</evidence>
<accession>A0A8T1SNP0</accession>
<feature type="region of interest" description="Disordered" evidence="1">
    <location>
        <begin position="512"/>
        <end position="561"/>
    </location>
</feature>
<feature type="compositionally biased region" description="Basic and acidic residues" evidence="1">
    <location>
        <begin position="548"/>
        <end position="561"/>
    </location>
</feature>
<protein>
    <submittedName>
        <fullName evidence="2">Uncharacterized protein</fullName>
    </submittedName>
</protein>
<dbReference type="AlphaFoldDB" id="A0A8T1SNP0"/>
<feature type="region of interest" description="Disordered" evidence="1">
    <location>
        <begin position="45"/>
        <end position="109"/>
    </location>
</feature>
<feature type="compositionally biased region" description="Basic and acidic residues" evidence="1">
    <location>
        <begin position="624"/>
        <end position="635"/>
    </location>
</feature>
<feature type="region of interest" description="Disordered" evidence="1">
    <location>
        <begin position="839"/>
        <end position="871"/>
    </location>
</feature>
<dbReference type="PANTHER" id="PTHR14583:SF0">
    <property type="entry name" value="BREAK REPAIR MEIOTIC RECOMBINASE RECRUITMENT FACTOR 1"/>
    <property type="match status" value="1"/>
</dbReference>
<dbReference type="InterPro" id="IPR031441">
    <property type="entry name" value="Brme1"/>
</dbReference>
<gene>
    <name evidence="2" type="ORF">G0U57_004030</name>
</gene>